<sequence length="130" mass="14220">MKLHLTVTLLLSTAMSALADPIFRCKRNEDGTIDKRCTFLSHCNCKMWVPGKDASSPRQYLEGDYAFGTGPIQGQMTVKGGAGQGSVCSVDWDRGDNGKCGYWKQTSGPTGNGCQQYQNTWFSCDEVYSG</sequence>
<feature type="signal peptide" evidence="1">
    <location>
        <begin position="1"/>
        <end position="19"/>
    </location>
</feature>
<proteinExistence type="predicted"/>
<keyword evidence="3" id="KW-1185">Reference proteome</keyword>
<dbReference type="AlphaFoldDB" id="A0AAX4II07"/>
<dbReference type="GeneID" id="87944088"/>
<evidence type="ECO:0000313" key="3">
    <source>
        <dbReference type="Proteomes" id="UP001322277"/>
    </source>
</evidence>
<dbReference type="Proteomes" id="UP001322277">
    <property type="component" value="Chromosome 4"/>
</dbReference>
<protein>
    <recommendedName>
        <fullName evidence="4">Secreted protein</fullName>
    </recommendedName>
</protein>
<keyword evidence="1" id="KW-0732">Signal</keyword>
<evidence type="ECO:0008006" key="4">
    <source>
        <dbReference type="Google" id="ProtNLM"/>
    </source>
</evidence>
<evidence type="ECO:0000313" key="2">
    <source>
        <dbReference type="EMBL" id="WQF82571.1"/>
    </source>
</evidence>
<feature type="chain" id="PRO_5043332276" description="Secreted protein" evidence="1">
    <location>
        <begin position="20"/>
        <end position="130"/>
    </location>
</feature>
<evidence type="ECO:0000256" key="1">
    <source>
        <dbReference type="SAM" id="SignalP"/>
    </source>
</evidence>
<accession>A0AAX4II07</accession>
<dbReference type="EMBL" id="CP137308">
    <property type="protein sequence ID" value="WQF82571.1"/>
    <property type="molecule type" value="Genomic_DNA"/>
</dbReference>
<dbReference type="KEGG" id="cdet:87944088"/>
<name>A0AAX4II07_9PEZI</name>
<gene>
    <name evidence="2" type="ORF">CDEST_07585</name>
</gene>
<organism evidence="2 3">
    <name type="scientific">Colletotrichum destructivum</name>
    <dbReference type="NCBI Taxonomy" id="34406"/>
    <lineage>
        <taxon>Eukaryota</taxon>
        <taxon>Fungi</taxon>
        <taxon>Dikarya</taxon>
        <taxon>Ascomycota</taxon>
        <taxon>Pezizomycotina</taxon>
        <taxon>Sordariomycetes</taxon>
        <taxon>Hypocreomycetidae</taxon>
        <taxon>Glomerellales</taxon>
        <taxon>Glomerellaceae</taxon>
        <taxon>Colletotrichum</taxon>
        <taxon>Colletotrichum destructivum species complex</taxon>
    </lineage>
</organism>
<reference evidence="3" key="1">
    <citation type="journal article" date="2023" name="bioRxiv">
        <title>Complete genome of the Medicago anthracnose fungus, Colletotrichum destructivum, reveals a mini-chromosome-like region within a core chromosome.</title>
        <authorList>
            <person name="Lapalu N."/>
            <person name="Simon A."/>
            <person name="Lu A."/>
            <person name="Plaumann P.-L."/>
            <person name="Amselem J."/>
            <person name="Pigne S."/>
            <person name="Auger A."/>
            <person name="Koch C."/>
            <person name="Dallery J.-F."/>
            <person name="O'Connell R.J."/>
        </authorList>
    </citation>
    <scope>NUCLEOTIDE SEQUENCE [LARGE SCALE GENOMIC DNA]</scope>
    <source>
        <strain evidence="3">CBS 520.97</strain>
    </source>
</reference>
<dbReference type="RefSeq" id="XP_062779795.1">
    <property type="nucleotide sequence ID" value="XM_062923744.1"/>
</dbReference>